<dbReference type="InterPro" id="IPR015815">
    <property type="entry name" value="HIBADH-related"/>
</dbReference>
<dbReference type="InterPro" id="IPR013328">
    <property type="entry name" value="6PGD_dom2"/>
</dbReference>
<reference evidence="5 6" key="1">
    <citation type="submission" date="2019-06" db="EMBL/GenBank/DDBJ databases">
        <title>Sequencing the genomes of 1000 actinobacteria strains.</title>
        <authorList>
            <person name="Klenk H.-P."/>
        </authorList>
    </citation>
    <scope>NUCLEOTIDE SEQUENCE [LARGE SCALE GENOMIC DNA]</scope>
    <source>
        <strain evidence="5 6">DSM 45671</strain>
    </source>
</reference>
<dbReference type="Pfam" id="PF21761">
    <property type="entry name" value="RedAm-like_C"/>
    <property type="match status" value="1"/>
</dbReference>
<dbReference type="InterPro" id="IPR036291">
    <property type="entry name" value="NAD(P)-bd_dom_sf"/>
</dbReference>
<protein>
    <submittedName>
        <fullName evidence="5">3-hydroxyisobutyrate dehydrogenase-like beta-hydroxyacid dehydrogenase</fullName>
    </submittedName>
</protein>
<evidence type="ECO:0000313" key="6">
    <source>
        <dbReference type="Proteomes" id="UP000321261"/>
    </source>
</evidence>
<dbReference type="SUPFAM" id="SSF51735">
    <property type="entry name" value="NAD(P)-binding Rossmann-fold domains"/>
    <property type="match status" value="1"/>
</dbReference>
<sequence length="290" mass="29785">MNTDGVTVIGMGPMGRAMARAFLAASRPTTVWNRTPGRADELVAAGAMRAATAAEAVAASELVVLSLTDYQAMYDILGATGDAIAGRVVVNLSSDTPDATRAAAAWLADRGAQLVAGGALASADVVGTDGASVLYSGSREAFDAHEATLAVIGRPEYLGADHGLAQLHYQAQLQVFLTTLAAYLQSFAMFTAAGIPAQEFLSRAAPGEDVAVLLPDAARAADEGRYPGELANVLMMGATADHVVGANRSAGLDTALPDAVKSLYDRAIARGHGRDGWASLVEVIRKPSSS</sequence>
<dbReference type="PANTHER" id="PTHR43580">
    <property type="entry name" value="OXIDOREDUCTASE GLYR1-RELATED"/>
    <property type="match status" value="1"/>
</dbReference>
<dbReference type="AlphaFoldDB" id="A0A561SIQ5"/>
<comment type="caution">
    <text evidence="5">The sequence shown here is derived from an EMBL/GenBank/DDBJ whole genome shotgun (WGS) entry which is preliminary data.</text>
</comment>
<dbReference type="InterPro" id="IPR006115">
    <property type="entry name" value="6PGDH_NADP-bd"/>
</dbReference>
<dbReference type="RefSeq" id="WP_212612303.1">
    <property type="nucleotide sequence ID" value="NZ_VIWU01000001.1"/>
</dbReference>
<proteinExistence type="inferred from homology"/>
<dbReference type="EMBL" id="VIWU01000001">
    <property type="protein sequence ID" value="TWF74705.1"/>
    <property type="molecule type" value="Genomic_DNA"/>
</dbReference>
<dbReference type="Gene3D" id="3.40.50.720">
    <property type="entry name" value="NAD(P)-binding Rossmann-like Domain"/>
    <property type="match status" value="1"/>
</dbReference>
<evidence type="ECO:0000256" key="2">
    <source>
        <dbReference type="ARBA" id="ARBA00023002"/>
    </source>
</evidence>
<gene>
    <name evidence="5" type="ORF">FHX44_11587</name>
</gene>
<dbReference type="Pfam" id="PF03446">
    <property type="entry name" value="NAD_binding_2"/>
    <property type="match status" value="1"/>
</dbReference>
<accession>A0A561SIQ5</accession>
<evidence type="ECO:0000256" key="1">
    <source>
        <dbReference type="ARBA" id="ARBA00009080"/>
    </source>
</evidence>
<feature type="domain" description="6-phosphogluconate dehydrogenase NADP-binding" evidence="3">
    <location>
        <begin position="6"/>
        <end position="154"/>
    </location>
</feature>
<organism evidence="5 6">
    <name type="scientific">Pseudonocardia hierapolitana</name>
    <dbReference type="NCBI Taxonomy" id="1128676"/>
    <lineage>
        <taxon>Bacteria</taxon>
        <taxon>Bacillati</taxon>
        <taxon>Actinomycetota</taxon>
        <taxon>Actinomycetes</taxon>
        <taxon>Pseudonocardiales</taxon>
        <taxon>Pseudonocardiaceae</taxon>
        <taxon>Pseudonocardia</taxon>
    </lineage>
</organism>
<dbReference type="PIRSF" id="PIRSF000103">
    <property type="entry name" value="HIBADH"/>
    <property type="match status" value="1"/>
</dbReference>
<dbReference type="InterPro" id="IPR051265">
    <property type="entry name" value="HIBADH-related_NP60_sf"/>
</dbReference>
<feature type="domain" description="NADPH-dependent reductive aminase-like C-terminal" evidence="4">
    <location>
        <begin position="161"/>
        <end position="286"/>
    </location>
</feature>
<dbReference type="PANTHER" id="PTHR43580:SF2">
    <property type="entry name" value="CYTOKINE-LIKE NUCLEAR FACTOR N-PAC"/>
    <property type="match status" value="1"/>
</dbReference>
<name>A0A561SIQ5_9PSEU</name>
<keyword evidence="6" id="KW-1185">Reference proteome</keyword>
<dbReference type="Proteomes" id="UP000321261">
    <property type="component" value="Unassembled WGS sequence"/>
</dbReference>
<dbReference type="GO" id="GO:0016491">
    <property type="term" value="F:oxidoreductase activity"/>
    <property type="evidence" value="ECO:0007669"/>
    <property type="project" value="UniProtKB-KW"/>
</dbReference>
<dbReference type="GO" id="GO:0050661">
    <property type="term" value="F:NADP binding"/>
    <property type="evidence" value="ECO:0007669"/>
    <property type="project" value="InterPro"/>
</dbReference>
<dbReference type="Gene3D" id="1.10.1040.10">
    <property type="entry name" value="N-(1-d-carboxylethyl)-l-norvaline Dehydrogenase, domain 2"/>
    <property type="match status" value="1"/>
</dbReference>
<evidence type="ECO:0000259" key="4">
    <source>
        <dbReference type="Pfam" id="PF21761"/>
    </source>
</evidence>
<keyword evidence="2" id="KW-0560">Oxidoreductase</keyword>
<evidence type="ECO:0000259" key="3">
    <source>
        <dbReference type="Pfam" id="PF03446"/>
    </source>
</evidence>
<comment type="similarity">
    <text evidence="1">Belongs to the HIBADH-related family.</text>
</comment>
<dbReference type="InterPro" id="IPR048666">
    <property type="entry name" value="RedAm-like_C"/>
</dbReference>
<evidence type="ECO:0000313" key="5">
    <source>
        <dbReference type="EMBL" id="TWF74705.1"/>
    </source>
</evidence>